<evidence type="ECO:0000256" key="2">
    <source>
        <dbReference type="RuleBase" id="RU363124"/>
    </source>
</evidence>
<dbReference type="InterPro" id="IPR000806">
    <property type="entry name" value="RabGDI"/>
</dbReference>
<dbReference type="Gene3D" id="3.30.519.10">
    <property type="entry name" value="Guanine Nucleotide Dissociation Inhibitor, domain 2"/>
    <property type="match status" value="1"/>
</dbReference>
<dbReference type="Proteomes" id="UP000242474">
    <property type="component" value="Unassembled WGS sequence"/>
</dbReference>
<keyword evidence="4" id="KW-1185">Reference proteome</keyword>
<dbReference type="EMBL" id="KZ303521">
    <property type="protein sequence ID" value="PIA14103.1"/>
    <property type="molecule type" value="Genomic_DNA"/>
</dbReference>
<gene>
    <name evidence="3" type="ORF">COEREDRAFT_82933</name>
</gene>
<evidence type="ECO:0000313" key="3">
    <source>
        <dbReference type="EMBL" id="PIA14103.1"/>
    </source>
</evidence>
<evidence type="ECO:0000256" key="1">
    <source>
        <dbReference type="ARBA" id="ARBA00005593"/>
    </source>
</evidence>
<dbReference type="Pfam" id="PF00996">
    <property type="entry name" value="GDI"/>
    <property type="match status" value="1"/>
</dbReference>
<dbReference type="GO" id="GO:0007264">
    <property type="term" value="P:small GTPase-mediated signal transduction"/>
    <property type="evidence" value="ECO:0007669"/>
    <property type="project" value="InterPro"/>
</dbReference>
<proteinExistence type="inferred from homology"/>
<dbReference type="OrthoDB" id="9446342at2759"/>
<name>A0A2G5B4X9_COERN</name>
<dbReference type="STRING" id="763665.A0A2G5B4X9"/>
<dbReference type="Gene3D" id="1.10.405.10">
    <property type="entry name" value="Guanine Nucleotide Dissociation Inhibitor, domain 1"/>
    <property type="match status" value="1"/>
</dbReference>
<sequence>MDEEYDVIILGTGLTECMLSGILAVEGKKVLHIDRNDFYGGECASVNLTQMYQRFRNGEQPPSELGRDRDYLIDLIPKFLMTGEGLIKVLVYTDVVRYLEFRAIATSMVYNGSKIYKVPSTPNEALTSSLVGVFQKVKARSFFEFLQSWQGTEAHHQGVSMDGDTMDKVYEHFGLNEDTQEFIGHSMALHLDEGYKKRPARETCKRVIMYANSAARAMADGRNSPYIYPQYGLGDLPQAFARLSAVYAGTFMLATPVDEVVRDEAGAFVGVKSGGKIARARQVIGDPSYFTDSVRVTDRVIRAICILRAPIPKTEADSAQIILPQRQTGRKHDIYVTCLSSQQKICPAGFYVASISTIAETQGDPKEEIAAGIKLLGPIDQIFVTVSNVYEPVTDGTKDNVFISRSYDATSHFETVYDDVKDLYHRITGKDLVLQKRPKMEEDAAAAAT</sequence>
<dbReference type="SUPFAM" id="SSF51905">
    <property type="entry name" value="FAD/NAD(P)-binding domain"/>
    <property type="match status" value="2"/>
</dbReference>
<accession>A0A2G5B4X9</accession>
<dbReference type="Gene3D" id="3.50.50.60">
    <property type="entry name" value="FAD/NAD(P)-binding domain"/>
    <property type="match status" value="1"/>
</dbReference>
<comment type="similarity">
    <text evidence="1 2">Belongs to the Rab GDI family.</text>
</comment>
<dbReference type="PRINTS" id="PR00891">
    <property type="entry name" value="RABGDIREP"/>
</dbReference>
<dbReference type="SUPFAM" id="SSF54373">
    <property type="entry name" value="FAD-linked reductases, C-terminal domain"/>
    <property type="match status" value="1"/>
</dbReference>
<dbReference type="GO" id="GO:0005093">
    <property type="term" value="F:Rab GDP-dissociation inhibitor activity"/>
    <property type="evidence" value="ECO:0007669"/>
    <property type="project" value="InterPro"/>
</dbReference>
<dbReference type="PANTHER" id="PTHR11787">
    <property type="entry name" value="RAB GDP-DISSOCIATION INHIBITOR"/>
    <property type="match status" value="1"/>
</dbReference>
<dbReference type="AlphaFoldDB" id="A0A2G5B4X9"/>
<dbReference type="GO" id="GO:0016192">
    <property type="term" value="P:vesicle-mediated transport"/>
    <property type="evidence" value="ECO:0007669"/>
    <property type="project" value="TreeGrafter"/>
</dbReference>
<reference evidence="3 4" key="1">
    <citation type="journal article" date="2015" name="Genome Biol. Evol.">
        <title>Phylogenomic analyses indicate that early fungi evolved digesting cell walls of algal ancestors of land plants.</title>
        <authorList>
            <person name="Chang Y."/>
            <person name="Wang S."/>
            <person name="Sekimoto S."/>
            <person name="Aerts A.L."/>
            <person name="Choi C."/>
            <person name="Clum A."/>
            <person name="LaButti K.M."/>
            <person name="Lindquist E.A."/>
            <person name="Yee Ngan C."/>
            <person name="Ohm R.A."/>
            <person name="Salamov A.A."/>
            <person name="Grigoriev I.V."/>
            <person name="Spatafora J.W."/>
            <person name="Berbee M.L."/>
        </authorList>
    </citation>
    <scope>NUCLEOTIDE SEQUENCE [LARGE SCALE GENOMIC DNA]</scope>
    <source>
        <strain evidence="3 4">NRRL 1564</strain>
    </source>
</reference>
<dbReference type="InterPro" id="IPR036188">
    <property type="entry name" value="FAD/NAD-bd_sf"/>
</dbReference>
<dbReference type="PRINTS" id="PR00892">
    <property type="entry name" value="RABGDI"/>
</dbReference>
<organism evidence="3 4">
    <name type="scientific">Coemansia reversa (strain ATCC 12441 / NRRL 1564)</name>
    <dbReference type="NCBI Taxonomy" id="763665"/>
    <lineage>
        <taxon>Eukaryota</taxon>
        <taxon>Fungi</taxon>
        <taxon>Fungi incertae sedis</taxon>
        <taxon>Zoopagomycota</taxon>
        <taxon>Kickxellomycotina</taxon>
        <taxon>Kickxellomycetes</taxon>
        <taxon>Kickxellales</taxon>
        <taxon>Kickxellaceae</taxon>
        <taxon>Coemansia</taxon>
    </lineage>
</organism>
<evidence type="ECO:0000313" key="4">
    <source>
        <dbReference type="Proteomes" id="UP000242474"/>
    </source>
</evidence>
<dbReference type="InterPro" id="IPR018203">
    <property type="entry name" value="GDP_dissociation_inhibitor"/>
</dbReference>
<protein>
    <recommendedName>
        <fullName evidence="2">Rab GDP dissociation inhibitor</fullName>
    </recommendedName>
</protein>
<dbReference type="PANTHER" id="PTHR11787:SF8">
    <property type="entry name" value="RAB GDP DISSOCIATION INHIBITOR"/>
    <property type="match status" value="1"/>
</dbReference>
<dbReference type="GO" id="GO:0005737">
    <property type="term" value="C:cytoplasm"/>
    <property type="evidence" value="ECO:0007669"/>
    <property type="project" value="TreeGrafter"/>
</dbReference>
<dbReference type="GO" id="GO:0015031">
    <property type="term" value="P:protein transport"/>
    <property type="evidence" value="ECO:0007669"/>
    <property type="project" value="InterPro"/>
</dbReference>